<protein>
    <submittedName>
        <fullName evidence="1 3">Uncharacterized protein</fullName>
    </submittedName>
</protein>
<evidence type="ECO:0000313" key="3">
    <source>
        <dbReference type="WBParaSite" id="nOo.2.0.1.t13491-RA"/>
    </source>
</evidence>
<dbReference type="Proteomes" id="UP000271087">
    <property type="component" value="Unassembled WGS sequence"/>
</dbReference>
<name>A0A182EZ82_ONCOC</name>
<evidence type="ECO:0000313" key="2">
    <source>
        <dbReference type="Proteomes" id="UP000271087"/>
    </source>
</evidence>
<reference evidence="1 2" key="2">
    <citation type="submission" date="2018-08" db="EMBL/GenBank/DDBJ databases">
        <authorList>
            <person name="Laetsch R D."/>
            <person name="Stevens L."/>
            <person name="Kumar S."/>
            <person name="Blaxter L. M."/>
        </authorList>
    </citation>
    <scope>NUCLEOTIDE SEQUENCE [LARGE SCALE GENOMIC DNA]</scope>
</reference>
<accession>A0A182EZ82</accession>
<dbReference type="AlphaFoldDB" id="A0A182EZ82"/>
<reference evidence="3" key="1">
    <citation type="submission" date="2016-06" db="UniProtKB">
        <authorList>
            <consortium name="WormBaseParasite"/>
        </authorList>
    </citation>
    <scope>IDENTIFICATION</scope>
</reference>
<keyword evidence="2" id="KW-1185">Reference proteome</keyword>
<proteinExistence type="predicted"/>
<dbReference type="EMBL" id="UYRW01015820">
    <property type="protein sequence ID" value="VDN02467.1"/>
    <property type="molecule type" value="Genomic_DNA"/>
</dbReference>
<organism evidence="3">
    <name type="scientific">Onchocerca ochengi</name>
    <name type="common">Filarial nematode worm</name>
    <dbReference type="NCBI Taxonomy" id="42157"/>
    <lineage>
        <taxon>Eukaryota</taxon>
        <taxon>Metazoa</taxon>
        <taxon>Ecdysozoa</taxon>
        <taxon>Nematoda</taxon>
        <taxon>Chromadorea</taxon>
        <taxon>Rhabditida</taxon>
        <taxon>Spirurina</taxon>
        <taxon>Spiruromorpha</taxon>
        <taxon>Filarioidea</taxon>
        <taxon>Onchocercidae</taxon>
        <taxon>Onchocerca</taxon>
    </lineage>
</organism>
<sequence length="36" mass="4370">MHRLFVIFSGSNIEKSMFLVETTDEEELREKLLIWK</sequence>
<gene>
    <name evidence="1" type="ORF">NOO_LOCUS13491</name>
</gene>
<dbReference type="WBParaSite" id="nOo.2.0.1.t13491-RA">
    <property type="protein sequence ID" value="nOo.2.0.1.t13491-RA"/>
    <property type="gene ID" value="nOo.2.0.1.g13491"/>
</dbReference>
<evidence type="ECO:0000313" key="1">
    <source>
        <dbReference type="EMBL" id="VDN02467.1"/>
    </source>
</evidence>